<dbReference type="AlphaFoldDB" id="A0A9P8BN30"/>
<evidence type="ECO:0000313" key="2">
    <source>
        <dbReference type="Proteomes" id="UP000707451"/>
    </source>
</evidence>
<protein>
    <recommendedName>
        <fullName evidence="3">NADP-dependent oxidoreductase domain-containing protein</fullName>
    </recommendedName>
</protein>
<proteinExistence type="predicted"/>
<dbReference type="EMBL" id="JAHRHY010000024">
    <property type="protein sequence ID" value="KAG9061391.1"/>
    <property type="molecule type" value="Genomic_DNA"/>
</dbReference>
<gene>
    <name evidence="1" type="ORF">KI688_007375</name>
</gene>
<comment type="caution">
    <text evidence="1">The sequence shown here is derived from an EMBL/GenBank/DDBJ whole genome shotgun (WGS) entry which is preliminary data.</text>
</comment>
<dbReference type="SUPFAM" id="SSF51430">
    <property type="entry name" value="NAD(P)-linked oxidoreductase"/>
    <property type="match status" value="1"/>
</dbReference>
<dbReference type="OrthoDB" id="2310150at2759"/>
<dbReference type="InterPro" id="IPR036812">
    <property type="entry name" value="NAD(P)_OxRdtase_dom_sf"/>
</dbReference>
<dbReference type="Proteomes" id="UP000707451">
    <property type="component" value="Unassembled WGS sequence"/>
</dbReference>
<name>A0A9P8BN30_9FUNG</name>
<keyword evidence="2" id="KW-1185">Reference proteome</keyword>
<sequence length="130" mass="14513">MTNETTTNIPRFILEKMTFGVEKTNTETSLAVSTTSLSSSSPSTLTDTSRLILTDFYGNDDTEVLLSQLFRQRYWTKTNFEAVQALTKVATAYNLTLLETTHRWVRHHSGLTAKDGVIIGSSSVAQLDEF</sequence>
<reference evidence="1" key="1">
    <citation type="submission" date="2021-06" db="EMBL/GenBank/DDBJ databases">
        <title>Genome Sequence of Mortierella hyaline Strain SCG-10, a Cold-Adapted, Nitrate-Reducing Fungus Isolated from Soil in Minnesota, USA.</title>
        <authorList>
            <person name="Aldossari N."/>
        </authorList>
    </citation>
    <scope>NUCLEOTIDE SEQUENCE</scope>
    <source>
        <strain evidence="1">SCG-10</strain>
    </source>
</reference>
<dbReference type="Gene3D" id="3.20.20.100">
    <property type="entry name" value="NADP-dependent oxidoreductase domain"/>
    <property type="match status" value="1"/>
</dbReference>
<evidence type="ECO:0008006" key="3">
    <source>
        <dbReference type="Google" id="ProtNLM"/>
    </source>
</evidence>
<accession>A0A9P8BN30</accession>
<evidence type="ECO:0000313" key="1">
    <source>
        <dbReference type="EMBL" id="KAG9061391.1"/>
    </source>
</evidence>
<organism evidence="1 2">
    <name type="scientific">Linnemannia hyalina</name>
    <dbReference type="NCBI Taxonomy" id="64524"/>
    <lineage>
        <taxon>Eukaryota</taxon>
        <taxon>Fungi</taxon>
        <taxon>Fungi incertae sedis</taxon>
        <taxon>Mucoromycota</taxon>
        <taxon>Mortierellomycotina</taxon>
        <taxon>Mortierellomycetes</taxon>
        <taxon>Mortierellales</taxon>
        <taxon>Mortierellaceae</taxon>
        <taxon>Linnemannia</taxon>
    </lineage>
</organism>